<evidence type="ECO:0000313" key="1">
    <source>
        <dbReference type="EMBL" id="KAF5325691.1"/>
    </source>
</evidence>
<sequence>MSANASSTASEDPMVLLQHLELGAALLEVMFAVFDADDALSAKNQDRTPVVSSIFHRSDSTGIGGKKVGDEERFIQDQARVLYVALQELPATVSPKIGMEKLHEHESLLCLLALSILEQAQSDDHAAAMALNGGRVLPAVTKCQGVVENTRFLSLLGEGDMQENGSVVARYERVIRTLLKQYDVDDNREGFAWRNTGIVLDKTHCQILVGHQEFNVLFESMKISYEKSLKLPAPVLDWGAQWWDNGKALGDGMKRVECVGCCDTFVEIDCLRATCDHYFCELELMF</sequence>
<name>A0A8H5F6N9_9AGAR</name>
<protein>
    <submittedName>
        <fullName evidence="1">Uncharacterized protein</fullName>
    </submittedName>
</protein>
<dbReference type="AlphaFoldDB" id="A0A8H5F6N9"/>
<accession>A0A8H5F6N9</accession>
<comment type="caution">
    <text evidence="1">The sequence shown here is derived from an EMBL/GenBank/DDBJ whole genome shotgun (WGS) entry which is preliminary data.</text>
</comment>
<dbReference type="OrthoDB" id="9977870at2759"/>
<proteinExistence type="predicted"/>
<dbReference type="EMBL" id="JAACJK010000163">
    <property type="protein sequence ID" value="KAF5325691.1"/>
    <property type="molecule type" value="Genomic_DNA"/>
</dbReference>
<gene>
    <name evidence="1" type="ORF">D9611_000686</name>
</gene>
<evidence type="ECO:0000313" key="2">
    <source>
        <dbReference type="Proteomes" id="UP000541558"/>
    </source>
</evidence>
<keyword evidence="2" id="KW-1185">Reference proteome</keyword>
<organism evidence="1 2">
    <name type="scientific">Ephemerocybe angulata</name>
    <dbReference type="NCBI Taxonomy" id="980116"/>
    <lineage>
        <taxon>Eukaryota</taxon>
        <taxon>Fungi</taxon>
        <taxon>Dikarya</taxon>
        <taxon>Basidiomycota</taxon>
        <taxon>Agaricomycotina</taxon>
        <taxon>Agaricomycetes</taxon>
        <taxon>Agaricomycetidae</taxon>
        <taxon>Agaricales</taxon>
        <taxon>Agaricineae</taxon>
        <taxon>Psathyrellaceae</taxon>
        <taxon>Ephemerocybe</taxon>
    </lineage>
</organism>
<reference evidence="1 2" key="1">
    <citation type="journal article" date="2020" name="ISME J.">
        <title>Uncovering the hidden diversity of litter-decomposition mechanisms in mushroom-forming fungi.</title>
        <authorList>
            <person name="Floudas D."/>
            <person name="Bentzer J."/>
            <person name="Ahren D."/>
            <person name="Johansson T."/>
            <person name="Persson P."/>
            <person name="Tunlid A."/>
        </authorList>
    </citation>
    <scope>NUCLEOTIDE SEQUENCE [LARGE SCALE GENOMIC DNA]</scope>
    <source>
        <strain evidence="1 2">CBS 175.51</strain>
    </source>
</reference>
<dbReference type="Proteomes" id="UP000541558">
    <property type="component" value="Unassembled WGS sequence"/>
</dbReference>